<reference evidence="2 3" key="1">
    <citation type="submission" date="2023-11" db="EMBL/GenBank/DDBJ databases">
        <title>Halocaridina rubra genome assembly.</title>
        <authorList>
            <person name="Smith C."/>
        </authorList>
    </citation>
    <scope>NUCLEOTIDE SEQUENCE [LARGE SCALE GENOMIC DNA]</scope>
    <source>
        <strain evidence="2">EP-1</strain>
        <tissue evidence="2">Whole</tissue>
    </source>
</reference>
<evidence type="ECO:0008006" key="4">
    <source>
        <dbReference type="Google" id="ProtNLM"/>
    </source>
</evidence>
<comment type="caution">
    <text evidence="2">The sequence shown here is derived from an EMBL/GenBank/DDBJ whole genome shotgun (WGS) entry which is preliminary data.</text>
</comment>
<keyword evidence="1" id="KW-0175">Coiled coil</keyword>
<dbReference type="Proteomes" id="UP001381693">
    <property type="component" value="Unassembled WGS sequence"/>
</dbReference>
<evidence type="ECO:0000313" key="3">
    <source>
        <dbReference type="Proteomes" id="UP001381693"/>
    </source>
</evidence>
<evidence type="ECO:0000256" key="1">
    <source>
        <dbReference type="SAM" id="Coils"/>
    </source>
</evidence>
<accession>A0AAN8X310</accession>
<sequence>MEKYLMAEINENELTDEFIVSFLSTYEENGPLLSFPIPESIRKLFDHSQGLTKLPDGIHSFHATSGNVYYPSNDNSTLYHSHSLVHSPGGSTMVDSPSVARVEYQPVQRAQWIGTPSPELQPPVKEDEYVESRQSSFLGRDDKYCYLECRGGLEELHDGYHRYDQVELMATHLESTHESELKGCPKNFNSGTGSLHYKYDILVPHIAEEDGFHASSSRNDIDNNTLDDVWSALQDSSGMPTSFNPVLIASSSDFVRGRNALSNKRRNSKQKPSEPKKLKAYEIEEPFQDHELERKRRNAVNAKRHRDMQKNEKEFLEQQIADMCIEKDILLQRNRELESFVSLQMQKLEAFRKHFKVDSDPF</sequence>
<dbReference type="CDD" id="cd14686">
    <property type="entry name" value="bZIP"/>
    <property type="match status" value="1"/>
</dbReference>
<keyword evidence="3" id="KW-1185">Reference proteome</keyword>
<dbReference type="AlphaFoldDB" id="A0AAN8X310"/>
<gene>
    <name evidence="2" type="ORF">SK128_016804</name>
</gene>
<organism evidence="2 3">
    <name type="scientific">Halocaridina rubra</name>
    <name type="common">Hawaiian red shrimp</name>
    <dbReference type="NCBI Taxonomy" id="373956"/>
    <lineage>
        <taxon>Eukaryota</taxon>
        <taxon>Metazoa</taxon>
        <taxon>Ecdysozoa</taxon>
        <taxon>Arthropoda</taxon>
        <taxon>Crustacea</taxon>
        <taxon>Multicrustacea</taxon>
        <taxon>Malacostraca</taxon>
        <taxon>Eumalacostraca</taxon>
        <taxon>Eucarida</taxon>
        <taxon>Decapoda</taxon>
        <taxon>Pleocyemata</taxon>
        <taxon>Caridea</taxon>
        <taxon>Atyoidea</taxon>
        <taxon>Atyidae</taxon>
        <taxon>Halocaridina</taxon>
    </lineage>
</organism>
<protein>
    <recommendedName>
        <fullName evidence="4">BZIP domain-containing protein</fullName>
    </recommendedName>
</protein>
<proteinExistence type="predicted"/>
<name>A0AAN8X310_HALRR</name>
<evidence type="ECO:0000313" key="2">
    <source>
        <dbReference type="EMBL" id="KAK7077040.1"/>
    </source>
</evidence>
<dbReference type="EMBL" id="JAXCGZ010009484">
    <property type="protein sequence ID" value="KAK7077040.1"/>
    <property type="molecule type" value="Genomic_DNA"/>
</dbReference>
<feature type="coiled-coil region" evidence="1">
    <location>
        <begin position="292"/>
        <end position="326"/>
    </location>
</feature>